<name>A0A1I1HXW5_9BACT</name>
<dbReference type="InterPro" id="IPR038693">
    <property type="entry name" value="PaaB_sf"/>
</dbReference>
<gene>
    <name evidence="1" type="ORF">SAMN05421780_104129</name>
</gene>
<dbReference type="RefSeq" id="WP_091510741.1">
    <property type="nucleotide sequence ID" value="NZ_FOLE01000004.1"/>
</dbReference>
<proteinExistence type="predicted"/>
<dbReference type="Gene3D" id="3.10.20.520">
    <property type="entry name" value="Phenylacetic acid degradation B"/>
    <property type="match status" value="2"/>
</dbReference>
<dbReference type="Proteomes" id="UP000199514">
    <property type="component" value="Unassembled WGS sequence"/>
</dbReference>
<organism evidence="1 2">
    <name type="scientific">Flexibacter flexilis DSM 6793</name>
    <dbReference type="NCBI Taxonomy" id="927664"/>
    <lineage>
        <taxon>Bacteria</taxon>
        <taxon>Pseudomonadati</taxon>
        <taxon>Bacteroidota</taxon>
        <taxon>Cytophagia</taxon>
        <taxon>Cytophagales</taxon>
        <taxon>Flexibacteraceae</taxon>
        <taxon>Flexibacter</taxon>
    </lineage>
</organism>
<accession>A0A1I1HXW5</accession>
<dbReference type="InterPro" id="IPR009359">
    <property type="entry name" value="PaaB"/>
</dbReference>
<dbReference type="AlphaFoldDB" id="A0A1I1HXW5"/>
<dbReference type="EMBL" id="FOLE01000004">
    <property type="protein sequence ID" value="SFC28625.1"/>
    <property type="molecule type" value="Genomic_DNA"/>
</dbReference>
<dbReference type="STRING" id="927664.SAMN05421780_104129"/>
<reference evidence="1 2" key="1">
    <citation type="submission" date="2016-10" db="EMBL/GenBank/DDBJ databases">
        <authorList>
            <person name="de Groot N.N."/>
        </authorList>
    </citation>
    <scope>NUCLEOTIDE SEQUENCE [LARGE SCALE GENOMIC DNA]</scope>
    <source>
        <strain evidence="1 2">DSM 6793</strain>
    </source>
</reference>
<sequence>MKTASLDPRINRLQVPDYESEPAAKQPLDQFPTFEVFEQVKEDKPYQHVGIVHAPNADMAFLFGKEQYTRRGNTCTGIFVICTQSVWVSAYTDGNVNVLDTLGQGYQQNAQSTVYEVFYLKKRGKQHLHIGSVKADTYSQAAAEAARLYPESVCFNVWVVRRDNIMFSQPEDRDIWNTLSEKKYREAVAYRALERINEFKARQMSNVTNK</sequence>
<protein>
    <submittedName>
        <fullName evidence="1">Ring-1,2-phenylacetyl-CoA epoxidase subunit PaaB</fullName>
    </submittedName>
</protein>
<evidence type="ECO:0000313" key="1">
    <source>
        <dbReference type="EMBL" id="SFC28625.1"/>
    </source>
</evidence>
<dbReference type="OrthoDB" id="8593533at2"/>
<dbReference type="Pfam" id="PF06243">
    <property type="entry name" value="PaaB"/>
    <property type="match status" value="2"/>
</dbReference>
<evidence type="ECO:0000313" key="2">
    <source>
        <dbReference type="Proteomes" id="UP000199514"/>
    </source>
</evidence>
<keyword evidence="2" id="KW-1185">Reference proteome</keyword>